<dbReference type="Proteomes" id="UP001333110">
    <property type="component" value="Unassembled WGS sequence"/>
</dbReference>
<dbReference type="InterPro" id="IPR000477">
    <property type="entry name" value="RT_dom"/>
</dbReference>
<evidence type="ECO:0000313" key="3">
    <source>
        <dbReference type="EMBL" id="KAK4813196.1"/>
    </source>
</evidence>
<evidence type="ECO:0000256" key="1">
    <source>
        <dbReference type="SAM" id="MobiDB-lite"/>
    </source>
</evidence>
<keyword evidence="4" id="KW-1185">Reference proteome</keyword>
<proteinExistence type="predicted"/>
<sequence>MWMNKELLAKLTCKKEAYRRWKQGQATWQKYRGTLPACRDEVRKAKAQLELNLARDVRDPKNSFCKYTGDKRKTRRHVGDPRDQQKAKAQLELNLARDVRDPKNSFCKYTGDKRKTRGHVGLLLNKAGDPRDQQKAWRKEDVPLVEKDEKFKKEDPGRYRPVSLPSTLGKVLEQLILRTISRHMKDKKVIRSSQHGFTKGKTCLTNLINFYDEMAGLVDERRAVDVVYLDFSKAFNTVSHKILMEKL</sequence>
<accession>A0AAN7RYB4</accession>
<dbReference type="EMBL" id="JAUNZN010000013">
    <property type="protein sequence ID" value="KAK4813196.1"/>
    <property type="molecule type" value="Genomic_DNA"/>
</dbReference>
<gene>
    <name evidence="3" type="ORF">QYF61_017631</name>
</gene>
<protein>
    <recommendedName>
        <fullName evidence="2">Reverse transcriptase domain-containing protein</fullName>
    </recommendedName>
</protein>
<dbReference type="PANTHER" id="PTHR33332">
    <property type="entry name" value="REVERSE TRANSCRIPTASE DOMAIN-CONTAINING PROTEIN"/>
    <property type="match status" value="1"/>
</dbReference>
<organism evidence="3 4">
    <name type="scientific">Mycteria americana</name>
    <name type="common">Wood stork</name>
    <dbReference type="NCBI Taxonomy" id="33587"/>
    <lineage>
        <taxon>Eukaryota</taxon>
        <taxon>Metazoa</taxon>
        <taxon>Chordata</taxon>
        <taxon>Craniata</taxon>
        <taxon>Vertebrata</taxon>
        <taxon>Euteleostomi</taxon>
        <taxon>Archelosauria</taxon>
        <taxon>Archosauria</taxon>
        <taxon>Dinosauria</taxon>
        <taxon>Saurischia</taxon>
        <taxon>Theropoda</taxon>
        <taxon>Coelurosauria</taxon>
        <taxon>Aves</taxon>
        <taxon>Neognathae</taxon>
        <taxon>Neoaves</taxon>
        <taxon>Aequornithes</taxon>
        <taxon>Ciconiiformes</taxon>
        <taxon>Ciconiidae</taxon>
        <taxon>Mycteria</taxon>
    </lineage>
</organism>
<evidence type="ECO:0000313" key="4">
    <source>
        <dbReference type="Proteomes" id="UP001333110"/>
    </source>
</evidence>
<reference evidence="3 4" key="1">
    <citation type="journal article" date="2023" name="J. Hered.">
        <title>Chromosome-level genome of the wood stork (Mycteria americana) provides insight into avian chromosome evolution.</title>
        <authorList>
            <person name="Flamio R. Jr."/>
            <person name="Ramstad K.M."/>
        </authorList>
    </citation>
    <scope>NUCLEOTIDE SEQUENCE [LARGE SCALE GENOMIC DNA]</scope>
    <source>
        <strain evidence="3">JAX WOST 10</strain>
    </source>
</reference>
<feature type="compositionally biased region" description="Basic and acidic residues" evidence="1">
    <location>
        <begin position="77"/>
        <end position="86"/>
    </location>
</feature>
<dbReference type="Pfam" id="PF00078">
    <property type="entry name" value="RVT_1"/>
    <property type="match status" value="1"/>
</dbReference>
<dbReference type="AlphaFoldDB" id="A0AAN7RYB4"/>
<comment type="caution">
    <text evidence="3">The sequence shown here is derived from an EMBL/GenBank/DDBJ whole genome shotgun (WGS) entry which is preliminary data.</text>
</comment>
<evidence type="ECO:0000259" key="2">
    <source>
        <dbReference type="Pfam" id="PF00078"/>
    </source>
</evidence>
<dbReference type="SUPFAM" id="SSF56672">
    <property type="entry name" value="DNA/RNA polymerases"/>
    <property type="match status" value="1"/>
</dbReference>
<feature type="region of interest" description="Disordered" evidence="1">
    <location>
        <begin position="64"/>
        <end position="86"/>
    </location>
</feature>
<dbReference type="InterPro" id="IPR043502">
    <property type="entry name" value="DNA/RNA_pol_sf"/>
</dbReference>
<feature type="domain" description="Reverse transcriptase" evidence="2">
    <location>
        <begin position="152"/>
        <end position="247"/>
    </location>
</feature>
<name>A0AAN7RYB4_MYCAM</name>